<evidence type="ECO:0000313" key="1">
    <source>
        <dbReference type="EMBL" id="GAA0182853.1"/>
    </source>
</evidence>
<keyword evidence="2" id="KW-1185">Reference proteome</keyword>
<dbReference type="Proteomes" id="UP001454036">
    <property type="component" value="Unassembled WGS sequence"/>
</dbReference>
<organism evidence="1 2">
    <name type="scientific">Lithospermum erythrorhizon</name>
    <name type="common">Purple gromwell</name>
    <name type="synonym">Lithospermum officinale var. erythrorhizon</name>
    <dbReference type="NCBI Taxonomy" id="34254"/>
    <lineage>
        <taxon>Eukaryota</taxon>
        <taxon>Viridiplantae</taxon>
        <taxon>Streptophyta</taxon>
        <taxon>Embryophyta</taxon>
        <taxon>Tracheophyta</taxon>
        <taxon>Spermatophyta</taxon>
        <taxon>Magnoliopsida</taxon>
        <taxon>eudicotyledons</taxon>
        <taxon>Gunneridae</taxon>
        <taxon>Pentapetalae</taxon>
        <taxon>asterids</taxon>
        <taxon>lamiids</taxon>
        <taxon>Boraginales</taxon>
        <taxon>Boraginaceae</taxon>
        <taxon>Boraginoideae</taxon>
        <taxon>Lithospermeae</taxon>
        <taxon>Lithospermum</taxon>
    </lineage>
</organism>
<evidence type="ECO:0000313" key="2">
    <source>
        <dbReference type="Proteomes" id="UP001454036"/>
    </source>
</evidence>
<protein>
    <recommendedName>
        <fullName evidence="3">Integrase catalytic domain-containing protein</fullName>
    </recommendedName>
</protein>
<name>A0AAV3RQR6_LITER</name>
<reference evidence="1 2" key="1">
    <citation type="submission" date="2024-01" db="EMBL/GenBank/DDBJ databases">
        <title>The complete chloroplast genome sequence of Lithospermum erythrorhizon: insights into the phylogenetic relationship among Boraginaceae species and the maternal lineages of purple gromwells.</title>
        <authorList>
            <person name="Okada T."/>
            <person name="Watanabe K."/>
        </authorList>
    </citation>
    <scope>NUCLEOTIDE SEQUENCE [LARGE SCALE GENOMIC DNA]</scope>
</reference>
<sequence length="175" mass="20364">MHPAEWRLPEDLQKRVDIRRRAPRFLYYNDSLSRRSFGEVLLRCLSNAETAQAMSEAHSGYVELTSLELSYIFKLRGWVTTDPPCSMETSFINRRNHCTLQRHDGHSTHVGWAWSDQCLNLQNDIFKSLQLHTTSLSGQKPCIITDNGKSFDNKLIADLCAKFKFKKYHSSMYYP</sequence>
<dbReference type="EMBL" id="BAABME010010897">
    <property type="protein sequence ID" value="GAA0182853.1"/>
    <property type="molecule type" value="Genomic_DNA"/>
</dbReference>
<accession>A0AAV3RQR6</accession>
<proteinExistence type="predicted"/>
<gene>
    <name evidence="1" type="ORF">LIER_30440</name>
</gene>
<comment type="caution">
    <text evidence="1">The sequence shown here is derived from an EMBL/GenBank/DDBJ whole genome shotgun (WGS) entry which is preliminary data.</text>
</comment>
<dbReference type="SUPFAM" id="SSF53098">
    <property type="entry name" value="Ribonuclease H-like"/>
    <property type="match status" value="1"/>
</dbReference>
<evidence type="ECO:0008006" key="3">
    <source>
        <dbReference type="Google" id="ProtNLM"/>
    </source>
</evidence>
<dbReference type="InterPro" id="IPR012337">
    <property type="entry name" value="RNaseH-like_sf"/>
</dbReference>
<dbReference type="AlphaFoldDB" id="A0AAV3RQR6"/>